<dbReference type="AlphaFoldDB" id="A0A0W1JF63"/>
<reference evidence="2 3" key="1">
    <citation type="submission" date="2015-12" db="EMBL/GenBank/DDBJ databases">
        <title>Draft Genome Sequence of Desulfitobacterium hafniense Strain DH, a Sulfate-reducing Bacterium Isolated from Paddy Soils.</title>
        <authorList>
            <person name="Bao P."/>
            <person name="Zhang X."/>
            <person name="Li G."/>
        </authorList>
    </citation>
    <scope>NUCLEOTIDE SEQUENCE [LARGE SCALE GENOMIC DNA]</scope>
    <source>
        <strain evidence="2 3">DH</strain>
    </source>
</reference>
<protein>
    <submittedName>
        <fullName evidence="2">ATPase</fullName>
    </submittedName>
</protein>
<organism evidence="2 3">
    <name type="scientific">Desulfitobacterium hafniense</name>
    <name type="common">Desulfitobacterium frappieri</name>
    <dbReference type="NCBI Taxonomy" id="49338"/>
    <lineage>
        <taxon>Bacteria</taxon>
        <taxon>Bacillati</taxon>
        <taxon>Bacillota</taxon>
        <taxon>Clostridia</taxon>
        <taxon>Eubacteriales</taxon>
        <taxon>Desulfitobacteriaceae</taxon>
        <taxon>Desulfitobacterium</taxon>
    </lineage>
</organism>
<dbReference type="Proteomes" id="UP000054623">
    <property type="component" value="Unassembled WGS sequence"/>
</dbReference>
<dbReference type="OrthoDB" id="1690557at2"/>
<evidence type="ECO:0000313" key="3">
    <source>
        <dbReference type="Proteomes" id="UP000054623"/>
    </source>
</evidence>
<evidence type="ECO:0000256" key="1">
    <source>
        <dbReference type="SAM" id="MobiDB-lite"/>
    </source>
</evidence>
<accession>A0A0W1JF63</accession>
<feature type="region of interest" description="Disordered" evidence="1">
    <location>
        <begin position="153"/>
        <end position="177"/>
    </location>
</feature>
<sequence length="177" mass="20277">MNRLERIVLENDVMALLDELEEIVDRGTKIPMTGKVLVDDNVVFDLLDRIRAALPEELQNAKWVLSERQKIMDEAHTEAERLLERGKTYIEKMAEESEVVKQAQGYAEDIARQAQAYAKEVKLGAIQYTDEMLLQVEQNVAETLQAVRRNREELRSLAKRDQREKPGDKGNPAQGES</sequence>
<evidence type="ECO:0000313" key="2">
    <source>
        <dbReference type="EMBL" id="KTE90139.1"/>
    </source>
</evidence>
<gene>
    <name evidence="2" type="ORF">AT727_09435</name>
</gene>
<proteinExistence type="predicted"/>
<comment type="caution">
    <text evidence="2">The sequence shown here is derived from an EMBL/GenBank/DDBJ whole genome shotgun (WGS) entry which is preliminary data.</text>
</comment>
<feature type="compositionally biased region" description="Basic and acidic residues" evidence="1">
    <location>
        <begin position="153"/>
        <end position="168"/>
    </location>
</feature>
<dbReference type="EMBL" id="LOCK01000050">
    <property type="protein sequence ID" value="KTE90139.1"/>
    <property type="molecule type" value="Genomic_DNA"/>
</dbReference>
<name>A0A0W1JF63_DESHA</name>